<dbReference type="GO" id="GO:0042619">
    <property type="term" value="P:poly-hydroxybutyrate biosynthetic process"/>
    <property type="evidence" value="ECO:0007669"/>
    <property type="project" value="InterPro"/>
</dbReference>
<reference evidence="6 7" key="2">
    <citation type="journal article" date="2018" name="Int. J. Syst. Evol. Microbiol.">
        <title>Marinobacterium aestuarii sp. nov., a benzene-degrading marine bacterium isolated from estuary sediment.</title>
        <authorList>
            <person name="Bae S.S."/>
            <person name="Jung J."/>
            <person name="Chung D."/>
            <person name="Baek K."/>
        </authorList>
    </citation>
    <scope>NUCLEOTIDE SEQUENCE [LARGE SCALE GENOMIC DNA]</scope>
    <source>
        <strain evidence="6 7">ST58-10</strain>
    </source>
</reference>
<dbReference type="AlphaFoldDB" id="A0A1A9F013"/>
<dbReference type="EMBL" id="CP015839">
    <property type="protein sequence ID" value="ANG63228.1"/>
    <property type="molecule type" value="Genomic_DNA"/>
</dbReference>
<dbReference type="KEGG" id="mars:A8C75_12585"/>
<dbReference type="GO" id="GO:0005737">
    <property type="term" value="C:cytoplasm"/>
    <property type="evidence" value="ECO:0007669"/>
    <property type="project" value="UniProtKB-SubCell"/>
</dbReference>
<dbReference type="InterPro" id="IPR010963">
    <property type="entry name" value="PHA_synth_I"/>
</dbReference>
<dbReference type="PANTHER" id="PTHR36837">
    <property type="entry name" value="POLY(3-HYDROXYALKANOATE) POLYMERASE SUBUNIT PHAC"/>
    <property type="match status" value="1"/>
</dbReference>
<dbReference type="SUPFAM" id="SSF53474">
    <property type="entry name" value="alpha/beta-Hydrolases"/>
    <property type="match status" value="1"/>
</dbReference>
<dbReference type="RefSeq" id="WP_067382817.1">
    <property type="nucleotide sequence ID" value="NZ_CP015839.1"/>
</dbReference>
<evidence type="ECO:0000256" key="1">
    <source>
        <dbReference type="ARBA" id="ARBA00004496"/>
    </source>
</evidence>
<dbReference type="NCBIfam" id="TIGR01838">
    <property type="entry name" value="PHA_synth_I"/>
    <property type="match status" value="1"/>
</dbReference>
<keyword evidence="7" id="KW-1185">Reference proteome</keyword>
<keyword evidence="2" id="KW-0963">Cytoplasm</keyword>
<dbReference type="Proteomes" id="UP000078070">
    <property type="component" value="Chromosome"/>
</dbReference>
<keyword evidence="3" id="KW-0808">Transferase</keyword>
<dbReference type="InterPro" id="IPR010941">
    <property type="entry name" value="PhaC_N"/>
</dbReference>
<organism evidence="6 7">
    <name type="scientific">Marinobacterium aestuarii</name>
    <dbReference type="NCBI Taxonomy" id="1821621"/>
    <lineage>
        <taxon>Bacteria</taxon>
        <taxon>Pseudomonadati</taxon>
        <taxon>Pseudomonadota</taxon>
        <taxon>Gammaproteobacteria</taxon>
        <taxon>Oceanospirillales</taxon>
        <taxon>Oceanospirillaceae</taxon>
        <taxon>Marinobacterium</taxon>
    </lineage>
</organism>
<dbReference type="STRING" id="1821621.A8C75_12585"/>
<evidence type="ECO:0000313" key="6">
    <source>
        <dbReference type="EMBL" id="ANG63228.1"/>
    </source>
</evidence>
<dbReference type="PANTHER" id="PTHR36837:SF5">
    <property type="entry name" value="POLY-3-HYDROXYBUTYRATE SYNTHASE"/>
    <property type="match status" value="1"/>
</dbReference>
<gene>
    <name evidence="6" type="ORF">A8C75_12585</name>
</gene>
<dbReference type="InterPro" id="IPR051321">
    <property type="entry name" value="PHA/PHB_synthase"/>
</dbReference>
<accession>A0A1A9F013</accession>
<name>A0A1A9F013_9GAMM</name>
<dbReference type="InterPro" id="IPR029058">
    <property type="entry name" value="AB_hydrolase_fold"/>
</dbReference>
<evidence type="ECO:0000313" key="7">
    <source>
        <dbReference type="Proteomes" id="UP000078070"/>
    </source>
</evidence>
<feature type="domain" description="Poly-beta-hydroxybutyrate polymerase N-terminal" evidence="5">
    <location>
        <begin position="91"/>
        <end position="258"/>
    </location>
</feature>
<reference evidence="7" key="1">
    <citation type="submission" date="2016-05" db="EMBL/GenBank/DDBJ databases">
        <authorList>
            <person name="Baek K."/>
            <person name="Yang S.-J."/>
        </authorList>
    </citation>
    <scope>NUCLEOTIDE SEQUENCE [LARGE SCALE GENOMIC DNA]</scope>
    <source>
        <strain evidence="7">ST58-10</strain>
    </source>
</reference>
<dbReference type="OrthoDB" id="7208816at2"/>
<sequence>MDNKSLDKVTQDFLDAMTTESQKLMEMFGGKAGSGHDYLEKFNAAWAQVLQAPKTPDDLMKAVSDYQKNQLELWAGLLGNAPDGATKPASKDRRFHSEEWSENPVFNYIKESYLMASHMLQKTAQNANLDPKRQKKLEFYTQQYIDALSPSNFAATNPEVIKHAIDTKGQSLMDGLQNLMGDMEKGRISMTDETAFTLGENIATTPGAVIFENDLMQLIQYAPATDKVAGRPLLIIPPCINKFYILDLQPHNSFVKYAVDQGNTVFLVSWVNATPEQRHLSWDNYVESGVFKALDVAKAVSGSKRVNCVAWCVGGTITASAMAVLAARKDNTISSATFLTTLTDFEDPGEIEVFIDGDDAKKILGDVDAAGVLDGKNLANVFNMLRSNDLIWSNVVNNYLKGKSPAPFDILYWNSDPTSLPADMYNYYLSNMYQQNNLIKPDCLSICGEKVNLGKISTPCYFLSCVDDHIAPWKSTFAATDIIPNVEFVLGGSGHVAGVINPASKNRRNHWIKGESGKGPDHWLETAKDVQGTWWNHWAPWVKKRAGKQVAAPQALGNKDYPPLEPAPGSFVKARIN</sequence>
<keyword evidence="4" id="KW-0012">Acyltransferase</keyword>
<comment type="subcellular location">
    <subcellularLocation>
        <location evidence="1">Cytoplasm</location>
    </subcellularLocation>
</comment>
<dbReference type="Pfam" id="PF07167">
    <property type="entry name" value="PhaC_N"/>
    <property type="match status" value="1"/>
</dbReference>
<evidence type="ECO:0000256" key="2">
    <source>
        <dbReference type="ARBA" id="ARBA00022490"/>
    </source>
</evidence>
<dbReference type="GO" id="GO:0016746">
    <property type="term" value="F:acyltransferase activity"/>
    <property type="evidence" value="ECO:0007669"/>
    <property type="project" value="UniProtKB-KW"/>
</dbReference>
<evidence type="ECO:0000256" key="4">
    <source>
        <dbReference type="ARBA" id="ARBA00023315"/>
    </source>
</evidence>
<proteinExistence type="predicted"/>
<evidence type="ECO:0000259" key="5">
    <source>
        <dbReference type="Pfam" id="PF07167"/>
    </source>
</evidence>
<dbReference type="Gene3D" id="3.40.50.1820">
    <property type="entry name" value="alpha/beta hydrolase"/>
    <property type="match status" value="1"/>
</dbReference>
<protein>
    <submittedName>
        <fullName evidence="6">Class I poly(R)-hydroxyalkanoic acid synthase</fullName>
    </submittedName>
</protein>
<evidence type="ECO:0000256" key="3">
    <source>
        <dbReference type="ARBA" id="ARBA00022679"/>
    </source>
</evidence>